<feature type="signal peptide" evidence="1">
    <location>
        <begin position="1"/>
        <end position="24"/>
    </location>
</feature>
<reference evidence="3" key="1">
    <citation type="submission" date="2016-11" db="EMBL/GenBank/DDBJ databases">
        <authorList>
            <person name="Varghese N."/>
            <person name="Submissions S."/>
        </authorList>
    </citation>
    <scope>NUCLEOTIDE SEQUENCE [LARGE SCALE GENOMIC DNA]</scope>
    <source>
        <strain evidence="3">DSM 26884</strain>
    </source>
</reference>
<evidence type="ECO:0008006" key="4">
    <source>
        <dbReference type="Google" id="ProtNLM"/>
    </source>
</evidence>
<keyword evidence="3" id="KW-1185">Reference proteome</keyword>
<evidence type="ECO:0000256" key="1">
    <source>
        <dbReference type="SAM" id="SignalP"/>
    </source>
</evidence>
<sequence>MKIRITLNSLFIVCCLTLSLLMNACNNDLETLDSTEQPITSTQDNKHPLLVLRSRMFMATYIVLVKTI</sequence>
<gene>
    <name evidence="2" type="ORF">SAMN05444350_11553</name>
</gene>
<feature type="chain" id="PRO_5009917762" description="RagB/SusD family nutrient uptake outer membrane protein" evidence="1">
    <location>
        <begin position="25"/>
        <end position="68"/>
    </location>
</feature>
<keyword evidence="1" id="KW-0732">Signal</keyword>
<dbReference type="AlphaFoldDB" id="A0A1M6GIQ4"/>
<protein>
    <recommendedName>
        <fullName evidence="4">RagB/SusD family nutrient uptake outer membrane protein</fullName>
    </recommendedName>
</protein>
<dbReference type="Proteomes" id="UP000184192">
    <property type="component" value="Unassembled WGS sequence"/>
</dbReference>
<dbReference type="EMBL" id="FQZN01000015">
    <property type="protein sequence ID" value="SHJ09801.1"/>
    <property type="molecule type" value="Genomic_DNA"/>
</dbReference>
<proteinExistence type="predicted"/>
<name>A0A1M6GIQ4_9BACE</name>
<evidence type="ECO:0000313" key="2">
    <source>
        <dbReference type="EMBL" id="SHJ09801.1"/>
    </source>
</evidence>
<organism evidence="2 3">
    <name type="scientific">Bacteroides stercorirosoris</name>
    <dbReference type="NCBI Taxonomy" id="871324"/>
    <lineage>
        <taxon>Bacteria</taxon>
        <taxon>Pseudomonadati</taxon>
        <taxon>Bacteroidota</taxon>
        <taxon>Bacteroidia</taxon>
        <taxon>Bacteroidales</taxon>
        <taxon>Bacteroidaceae</taxon>
        <taxon>Bacteroides</taxon>
    </lineage>
</organism>
<evidence type="ECO:0000313" key="3">
    <source>
        <dbReference type="Proteomes" id="UP000184192"/>
    </source>
</evidence>
<accession>A0A1M6GIQ4</accession>